<protein>
    <recommendedName>
        <fullName evidence="3">DUF3574 domain-containing protein</fullName>
    </recommendedName>
</protein>
<comment type="caution">
    <text evidence="1">The sequence shown here is derived from an EMBL/GenBank/DDBJ whole genome shotgun (WGS) entry which is preliminary data.</text>
</comment>
<dbReference type="Proteomes" id="UP000036850">
    <property type="component" value="Unassembled WGS sequence"/>
</dbReference>
<organism evidence="1 2">
    <name type="scientific">Pseudoalteromonas rubra</name>
    <dbReference type="NCBI Taxonomy" id="43658"/>
    <lineage>
        <taxon>Bacteria</taxon>
        <taxon>Pseudomonadati</taxon>
        <taxon>Pseudomonadota</taxon>
        <taxon>Gammaproteobacteria</taxon>
        <taxon>Alteromonadales</taxon>
        <taxon>Pseudoalteromonadaceae</taxon>
        <taxon>Pseudoalteromonas</taxon>
    </lineage>
</organism>
<dbReference type="EMBL" id="LFZX01000224">
    <property type="protein sequence ID" value="KNC65811.1"/>
    <property type="molecule type" value="Genomic_DNA"/>
</dbReference>
<proteinExistence type="predicted"/>
<name>A0A0L0EN35_9GAMM</name>
<dbReference type="PATRIC" id="fig|43658.6.peg.2629"/>
<evidence type="ECO:0000313" key="1">
    <source>
        <dbReference type="EMBL" id="KNC65811.1"/>
    </source>
</evidence>
<dbReference type="AlphaFoldDB" id="A0A0L0EN35"/>
<evidence type="ECO:0008006" key="3">
    <source>
        <dbReference type="Google" id="ProtNLM"/>
    </source>
</evidence>
<dbReference type="Pfam" id="PF12098">
    <property type="entry name" value="DUF3574"/>
    <property type="match status" value="1"/>
</dbReference>
<reference evidence="2" key="1">
    <citation type="submission" date="2015-07" db="EMBL/GenBank/DDBJ databases">
        <title>Draft genome sequence of a Pseudoalteromonas rubra strain, OCN096, isolated from Kaneohe Bay, Oahu, Hawaii.</title>
        <authorList>
            <person name="Beurmann S."/>
            <person name="Ushijima B."/>
            <person name="Belcaid M."/>
            <person name="Callahan S.M."/>
            <person name="Aeby G.S."/>
        </authorList>
    </citation>
    <scope>NUCLEOTIDE SEQUENCE [LARGE SCALE GENOMIC DNA]</scope>
    <source>
        <strain evidence="2">OCN096</strain>
    </source>
</reference>
<accession>A0A0L0EN35</accession>
<gene>
    <name evidence="1" type="ORF">AC626_20825</name>
</gene>
<sequence>MMIRMLCSFFMLILILLSTFPSYADEVYRLRLFFGLSLPDGGGVSLEQWQAFQNGEIVKTFDGFNVVDSVGYYKGKPERSKVVTVIVDEQGVKKAKTLASLYAKKFKQDSVMIVKVPVAEWSFIGPDYGSTSNGQ</sequence>
<evidence type="ECO:0000313" key="2">
    <source>
        <dbReference type="Proteomes" id="UP000036850"/>
    </source>
</evidence>
<dbReference type="InterPro" id="IPR021957">
    <property type="entry name" value="DUF3574"/>
</dbReference>